<sequence>MIWRAGATMGAAVPVANALAADVGATIQTSQPTVWHFLGYPFEAGSMIAGLCACLAVRFYVSQTDRVAHRWTVDVPVSALTLMFTAGAIASQRPGPLMALMLGTGMGAIGAGIINIAMKWVRRMIDPNAAEDKPAG</sequence>
<organism evidence="3 4">
    <name type="scientific">Sphingomonas bacterium</name>
    <dbReference type="NCBI Taxonomy" id="1895847"/>
    <lineage>
        <taxon>Bacteria</taxon>
        <taxon>Pseudomonadati</taxon>
        <taxon>Pseudomonadota</taxon>
        <taxon>Alphaproteobacteria</taxon>
        <taxon>Sphingomonadales</taxon>
        <taxon>Sphingomonadaceae</taxon>
        <taxon>Sphingomonas</taxon>
    </lineage>
</organism>
<evidence type="ECO:0000256" key="2">
    <source>
        <dbReference type="SAM" id="SignalP"/>
    </source>
</evidence>
<keyword evidence="2" id="KW-0732">Signal</keyword>
<feature type="transmembrane region" description="Helical" evidence="1">
    <location>
        <begin position="97"/>
        <end position="118"/>
    </location>
</feature>
<keyword evidence="1" id="KW-0472">Membrane</keyword>
<feature type="chain" id="PRO_5017761491" evidence="2">
    <location>
        <begin position="21"/>
        <end position="136"/>
    </location>
</feature>
<evidence type="ECO:0000313" key="3">
    <source>
        <dbReference type="EMBL" id="HCB76204.1"/>
    </source>
</evidence>
<feature type="transmembrane region" description="Helical" evidence="1">
    <location>
        <begin position="73"/>
        <end position="91"/>
    </location>
</feature>
<evidence type="ECO:0000313" key="4">
    <source>
        <dbReference type="Proteomes" id="UP000262699"/>
    </source>
</evidence>
<dbReference type="AlphaFoldDB" id="A0A3D0WDY4"/>
<proteinExistence type="predicted"/>
<keyword evidence="1" id="KW-1133">Transmembrane helix</keyword>
<dbReference type="Proteomes" id="UP000262699">
    <property type="component" value="Unassembled WGS sequence"/>
</dbReference>
<dbReference type="EMBL" id="DOYJ01000237">
    <property type="protein sequence ID" value="HCB76204.1"/>
    <property type="molecule type" value="Genomic_DNA"/>
</dbReference>
<evidence type="ECO:0000256" key="1">
    <source>
        <dbReference type="SAM" id="Phobius"/>
    </source>
</evidence>
<reference evidence="3 4" key="1">
    <citation type="journal article" date="2018" name="Nat. Biotechnol.">
        <title>A standardized bacterial taxonomy based on genome phylogeny substantially revises the tree of life.</title>
        <authorList>
            <person name="Parks D.H."/>
            <person name="Chuvochina M."/>
            <person name="Waite D.W."/>
            <person name="Rinke C."/>
            <person name="Skarshewski A."/>
            <person name="Chaumeil P.A."/>
            <person name="Hugenholtz P."/>
        </authorList>
    </citation>
    <scope>NUCLEOTIDE SEQUENCE [LARGE SCALE GENOMIC DNA]</scope>
    <source>
        <strain evidence="3">UBA9015</strain>
    </source>
</reference>
<feature type="signal peptide" evidence="2">
    <location>
        <begin position="1"/>
        <end position="20"/>
    </location>
</feature>
<accession>A0A3D0WDY4</accession>
<comment type="caution">
    <text evidence="3">The sequence shown here is derived from an EMBL/GenBank/DDBJ whole genome shotgun (WGS) entry which is preliminary data.</text>
</comment>
<feature type="transmembrane region" description="Helical" evidence="1">
    <location>
        <begin position="44"/>
        <end position="61"/>
    </location>
</feature>
<gene>
    <name evidence="3" type="ORF">DEP91_08520</name>
</gene>
<name>A0A3D0WDY4_9SPHN</name>
<protein>
    <submittedName>
        <fullName evidence="3">Uncharacterized protein</fullName>
    </submittedName>
</protein>
<keyword evidence="1" id="KW-0812">Transmembrane</keyword>